<dbReference type="AlphaFoldDB" id="A0AAD6EA65"/>
<dbReference type="GeneID" id="81585169"/>
<feature type="transmembrane region" description="Helical" evidence="7">
    <location>
        <begin position="380"/>
        <end position="400"/>
    </location>
</feature>
<evidence type="ECO:0000313" key="9">
    <source>
        <dbReference type="EMBL" id="KAJ5607250.1"/>
    </source>
</evidence>
<dbReference type="GO" id="GO:0005381">
    <property type="term" value="F:iron ion transmembrane transporter activity"/>
    <property type="evidence" value="ECO:0007669"/>
    <property type="project" value="UniProtKB-UniRule"/>
</dbReference>
<dbReference type="InterPro" id="IPR036259">
    <property type="entry name" value="MFS_trans_sf"/>
</dbReference>
<dbReference type="RefSeq" id="XP_056754675.1">
    <property type="nucleotide sequence ID" value="XM_056894927.1"/>
</dbReference>
<dbReference type="SUPFAM" id="SSF103473">
    <property type="entry name" value="MFS general substrate transporter"/>
    <property type="match status" value="1"/>
</dbReference>
<accession>A0AAD6EA65</accession>
<evidence type="ECO:0000313" key="10">
    <source>
        <dbReference type="Proteomes" id="UP001213799"/>
    </source>
</evidence>
<organism evidence="9 10">
    <name type="scientific">Penicillium hordei</name>
    <dbReference type="NCBI Taxonomy" id="40994"/>
    <lineage>
        <taxon>Eukaryota</taxon>
        <taxon>Fungi</taxon>
        <taxon>Dikarya</taxon>
        <taxon>Ascomycota</taxon>
        <taxon>Pezizomycotina</taxon>
        <taxon>Eurotiomycetes</taxon>
        <taxon>Eurotiomycetidae</taxon>
        <taxon>Eurotiales</taxon>
        <taxon>Aspergillaceae</taxon>
        <taxon>Penicillium</taxon>
    </lineage>
</organism>
<comment type="function">
    <text evidence="7">May be involved in iron transport and iron homeostasis.</text>
</comment>
<comment type="subcellular location">
    <subcellularLocation>
        <location evidence="1 7">Membrane</location>
        <topology evidence="1 7">Multi-pass membrane protein</topology>
    </subcellularLocation>
</comment>
<feature type="region of interest" description="Disordered" evidence="8">
    <location>
        <begin position="172"/>
        <end position="200"/>
    </location>
</feature>
<evidence type="ECO:0000256" key="3">
    <source>
        <dbReference type="ARBA" id="ARBA00022448"/>
    </source>
</evidence>
<evidence type="ECO:0000256" key="7">
    <source>
        <dbReference type="RuleBase" id="RU365065"/>
    </source>
</evidence>
<feature type="transmembrane region" description="Helical" evidence="7">
    <location>
        <begin position="6"/>
        <end position="27"/>
    </location>
</feature>
<keyword evidence="7" id="KW-0406">Ion transport</keyword>
<dbReference type="EMBL" id="JAQJAE010000002">
    <property type="protein sequence ID" value="KAJ5607250.1"/>
    <property type="molecule type" value="Genomic_DNA"/>
</dbReference>
<comment type="caution">
    <text evidence="9">The sequence shown here is derived from an EMBL/GenBank/DDBJ whole genome shotgun (WGS) entry which is preliminary data.</text>
</comment>
<keyword evidence="4 7" id="KW-0812">Transmembrane</keyword>
<gene>
    <name evidence="9" type="ORF">N7537_003869</name>
</gene>
<evidence type="ECO:0000256" key="6">
    <source>
        <dbReference type="ARBA" id="ARBA00023136"/>
    </source>
</evidence>
<evidence type="ECO:0000256" key="1">
    <source>
        <dbReference type="ARBA" id="ARBA00004141"/>
    </source>
</evidence>
<dbReference type="Gene3D" id="1.20.1250.20">
    <property type="entry name" value="MFS general substrate transporter like domains"/>
    <property type="match status" value="1"/>
</dbReference>
<comment type="similarity">
    <text evidence="2 7">Belongs to the ferroportin (FP) (TC 2.A.100) family. SLC40A subfamily.</text>
</comment>
<feature type="transmembrane region" description="Helical" evidence="7">
    <location>
        <begin position="218"/>
        <end position="243"/>
    </location>
</feature>
<feature type="transmembrane region" description="Helical" evidence="7">
    <location>
        <begin position="286"/>
        <end position="305"/>
    </location>
</feature>
<evidence type="ECO:0000256" key="2">
    <source>
        <dbReference type="ARBA" id="ARBA00006279"/>
    </source>
</evidence>
<dbReference type="PANTHER" id="PTHR11660">
    <property type="entry name" value="SOLUTE CARRIER FAMILY 40 MEMBER"/>
    <property type="match status" value="1"/>
</dbReference>
<keyword evidence="5 7" id="KW-1133">Transmembrane helix</keyword>
<comment type="caution">
    <text evidence="7">Lacks conserved residue(s) required for the propagation of feature annotation.</text>
</comment>
<dbReference type="PANTHER" id="PTHR11660:SF57">
    <property type="entry name" value="SOLUTE CARRIER FAMILY 40 MEMBER"/>
    <property type="match status" value="1"/>
</dbReference>
<evidence type="ECO:0000256" key="4">
    <source>
        <dbReference type="ARBA" id="ARBA00022692"/>
    </source>
</evidence>
<reference evidence="9" key="1">
    <citation type="journal article" date="2023" name="IMA Fungus">
        <title>Comparative genomic study of the Penicillium genus elucidates a diverse pangenome and 15 lateral gene transfer events.</title>
        <authorList>
            <person name="Petersen C."/>
            <person name="Sorensen T."/>
            <person name="Nielsen M.R."/>
            <person name="Sondergaard T.E."/>
            <person name="Sorensen J.L."/>
            <person name="Fitzpatrick D.A."/>
            <person name="Frisvad J.C."/>
            <person name="Nielsen K.L."/>
        </authorList>
    </citation>
    <scope>NUCLEOTIDE SEQUENCE</scope>
    <source>
        <strain evidence="9">IBT 12815</strain>
    </source>
</reference>
<sequence>MFEFGAVLFLASIFPGTLLYASIYALVRAFSTVVLSSWLGAQVDRSDRLVAVRYSIATVSTDSWAVTIALFVVQGLLACMEKLAATANTVAVERDWAIVISDSINVPRQDLNASMRRIDLFCKLLAPVFISLIDGISTRYAIWTVFSLNTTSVLVEYMAIAQVYQSVPALTKTQPSTPQADDITSETTEDPEHTPSRKIPHSVSESLAPWKEYIASPVFLASFALSLLYLTVLSFGATMTTYLLDTGFTSLQVSYMRIGAVAAEISGTWTAPIIMNRIGPIRSGLWFLNWQFVCVAGAAVAFVAWDSSSQFVAGTLIAGVALSRVGLWGFDLSVQFLVQEKIQEHARARFSATEMALQNVFEMLSFASTIAFPLPAQFGYPVMISSGAVAVAAVCFAAYVRKERGHLLHRSRCMGGDKVLYRAVESGSV</sequence>
<keyword evidence="10" id="KW-1185">Reference proteome</keyword>
<evidence type="ECO:0000256" key="8">
    <source>
        <dbReference type="SAM" id="MobiDB-lite"/>
    </source>
</evidence>
<dbReference type="GO" id="GO:0016020">
    <property type="term" value="C:membrane"/>
    <property type="evidence" value="ECO:0007669"/>
    <property type="project" value="UniProtKB-SubCell"/>
</dbReference>
<keyword evidence="3 7" id="KW-0813">Transport</keyword>
<reference evidence="9" key="2">
    <citation type="submission" date="2023-01" db="EMBL/GenBank/DDBJ databases">
        <authorList>
            <person name="Petersen C."/>
        </authorList>
    </citation>
    <scope>NUCLEOTIDE SEQUENCE</scope>
    <source>
        <strain evidence="9">IBT 12815</strain>
    </source>
</reference>
<dbReference type="Pfam" id="PF06963">
    <property type="entry name" value="FPN1"/>
    <property type="match status" value="1"/>
</dbReference>
<dbReference type="Proteomes" id="UP001213799">
    <property type="component" value="Unassembled WGS sequence"/>
</dbReference>
<name>A0AAD6EA65_9EURO</name>
<protein>
    <recommendedName>
        <fullName evidence="7">Solute carrier family 40 member</fullName>
    </recommendedName>
</protein>
<dbReference type="InterPro" id="IPR009716">
    <property type="entry name" value="Ferroportin-1"/>
</dbReference>
<evidence type="ECO:0000256" key="5">
    <source>
        <dbReference type="ARBA" id="ARBA00022989"/>
    </source>
</evidence>
<keyword evidence="6 7" id="KW-0472">Membrane</keyword>
<proteinExistence type="inferred from homology"/>